<keyword evidence="11" id="KW-0472">Membrane</keyword>
<keyword evidence="4" id="KW-0645">Protease</keyword>
<dbReference type="Pfam" id="PF01963">
    <property type="entry name" value="TraB_PrgY_gumN"/>
    <property type="match status" value="1"/>
</dbReference>
<gene>
    <name evidence="14" type="ORF">GCM10010832_06820</name>
</gene>
<evidence type="ECO:0000256" key="8">
    <source>
        <dbReference type="ARBA" id="ARBA00022801"/>
    </source>
</evidence>
<dbReference type="RefSeq" id="WP_188457686.1">
    <property type="nucleotide sequence ID" value="NZ_BMGM01000002.1"/>
</dbReference>
<dbReference type="InterPro" id="IPR040230">
    <property type="entry name" value="TIKI1/2-like"/>
</dbReference>
<evidence type="ECO:0000256" key="2">
    <source>
        <dbReference type="ARBA" id="ARBA00001941"/>
    </source>
</evidence>
<dbReference type="PANTHER" id="PTHR31120:SF6">
    <property type="entry name" value="METALLOPROTEASE TIKI HOMOLOG"/>
    <property type="match status" value="1"/>
</dbReference>
<evidence type="ECO:0000256" key="9">
    <source>
        <dbReference type="ARBA" id="ARBA00022989"/>
    </source>
</evidence>
<evidence type="ECO:0000256" key="3">
    <source>
        <dbReference type="ARBA" id="ARBA00004479"/>
    </source>
</evidence>
<keyword evidence="10" id="KW-0482">Metalloprotease</keyword>
<evidence type="ECO:0000256" key="5">
    <source>
        <dbReference type="ARBA" id="ARBA00022692"/>
    </source>
</evidence>
<organism evidence="14 15">
    <name type="scientific">Psychroflexus planctonicus</name>
    <dbReference type="NCBI Taxonomy" id="1526575"/>
    <lineage>
        <taxon>Bacteria</taxon>
        <taxon>Pseudomonadati</taxon>
        <taxon>Bacteroidota</taxon>
        <taxon>Flavobacteriia</taxon>
        <taxon>Flavobacteriales</taxon>
        <taxon>Flavobacteriaceae</taxon>
        <taxon>Psychroflexus</taxon>
    </lineage>
</organism>
<feature type="chain" id="PRO_5047285144" evidence="13">
    <location>
        <begin position="21"/>
        <end position="288"/>
    </location>
</feature>
<comment type="caution">
    <text evidence="14">The sequence shown here is derived from an EMBL/GenBank/DDBJ whole genome shotgun (WGS) entry which is preliminary data.</text>
</comment>
<keyword evidence="12" id="KW-0325">Glycoprotein</keyword>
<evidence type="ECO:0000256" key="7">
    <source>
        <dbReference type="ARBA" id="ARBA00022729"/>
    </source>
</evidence>
<evidence type="ECO:0000256" key="6">
    <source>
        <dbReference type="ARBA" id="ARBA00022723"/>
    </source>
</evidence>
<dbReference type="PANTHER" id="PTHR31120">
    <property type="entry name" value="METALLOPROTEASE TIKI"/>
    <property type="match status" value="1"/>
</dbReference>
<evidence type="ECO:0000256" key="10">
    <source>
        <dbReference type="ARBA" id="ARBA00023049"/>
    </source>
</evidence>
<dbReference type="InterPro" id="IPR002816">
    <property type="entry name" value="TraB/PrgY/GumN_fam"/>
</dbReference>
<feature type="signal peptide" evidence="13">
    <location>
        <begin position="1"/>
        <end position="20"/>
    </location>
</feature>
<comment type="cofactor">
    <cofactor evidence="2">
        <name>Co(2+)</name>
        <dbReference type="ChEBI" id="CHEBI:48828"/>
    </cofactor>
</comment>
<evidence type="ECO:0000313" key="15">
    <source>
        <dbReference type="Proteomes" id="UP000599179"/>
    </source>
</evidence>
<protein>
    <submittedName>
        <fullName evidence="14">Lipoprotein</fullName>
    </submittedName>
</protein>
<proteinExistence type="predicted"/>
<keyword evidence="8" id="KW-0378">Hydrolase</keyword>
<name>A0ABQ1SF02_9FLAO</name>
<accession>A0ABQ1SF02</accession>
<reference evidence="15" key="1">
    <citation type="journal article" date="2019" name="Int. J. Syst. Evol. Microbiol.">
        <title>The Global Catalogue of Microorganisms (GCM) 10K type strain sequencing project: providing services to taxonomists for standard genome sequencing and annotation.</title>
        <authorList>
            <consortium name="The Broad Institute Genomics Platform"/>
            <consortium name="The Broad Institute Genome Sequencing Center for Infectious Disease"/>
            <person name="Wu L."/>
            <person name="Ma J."/>
        </authorList>
    </citation>
    <scope>NUCLEOTIDE SEQUENCE [LARGE SCALE GENOMIC DNA]</scope>
    <source>
        <strain evidence="15">CGMCC 1.12931</strain>
    </source>
</reference>
<sequence>MRIKISFLLVLVCCFLSVQAQDLENSLLWKVSGNGLTSDSYLFGTLHATCNTSIKPRIIEAFNQTEQLALEIDLSDPSLELAMVKHMYITDGKSMTDFLNEDETILLRDFLNEHIPTMNFAILRQIKPIFISMILLQNALPCETPKAYDDLLFEKAQAEDKPIFGLESIDDQMSVLDQIPVDEQVQELLKTAKDNMQSDQDEFFELLDVYEAEQLENLGELSLESESIFNNYVQELLDNRNVKWIAIIEKMMHEKPSFFGFGAMHLIGEKGVILLLRKLGYQVEAILP</sequence>
<keyword evidence="9" id="KW-1133">Transmembrane helix</keyword>
<dbReference type="CDD" id="cd14789">
    <property type="entry name" value="Tiki"/>
    <property type="match status" value="1"/>
</dbReference>
<keyword evidence="14" id="KW-0449">Lipoprotein</keyword>
<keyword evidence="7 13" id="KW-0732">Signal</keyword>
<keyword evidence="15" id="KW-1185">Reference proteome</keyword>
<evidence type="ECO:0000256" key="4">
    <source>
        <dbReference type="ARBA" id="ARBA00022670"/>
    </source>
</evidence>
<evidence type="ECO:0000256" key="12">
    <source>
        <dbReference type="ARBA" id="ARBA00023180"/>
    </source>
</evidence>
<evidence type="ECO:0000313" key="14">
    <source>
        <dbReference type="EMBL" id="GGE28828.1"/>
    </source>
</evidence>
<evidence type="ECO:0000256" key="1">
    <source>
        <dbReference type="ARBA" id="ARBA00001936"/>
    </source>
</evidence>
<comment type="subcellular location">
    <subcellularLocation>
        <location evidence="3">Membrane</location>
        <topology evidence="3">Single-pass type I membrane protein</topology>
    </subcellularLocation>
</comment>
<evidence type="ECO:0000256" key="11">
    <source>
        <dbReference type="ARBA" id="ARBA00023136"/>
    </source>
</evidence>
<dbReference type="Proteomes" id="UP000599179">
    <property type="component" value="Unassembled WGS sequence"/>
</dbReference>
<dbReference type="EMBL" id="BMGM01000002">
    <property type="protein sequence ID" value="GGE28828.1"/>
    <property type="molecule type" value="Genomic_DNA"/>
</dbReference>
<keyword evidence="5" id="KW-0812">Transmembrane</keyword>
<comment type="cofactor">
    <cofactor evidence="1">
        <name>Mn(2+)</name>
        <dbReference type="ChEBI" id="CHEBI:29035"/>
    </cofactor>
</comment>
<evidence type="ECO:0000256" key="13">
    <source>
        <dbReference type="SAM" id="SignalP"/>
    </source>
</evidence>
<keyword evidence="6" id="KW-0479">Metal-binding</keyword>